<dbReference type="Proteomes" id="UP000515146">
    <property type="component" value="Unplaced"/>
</dbReference>
<evidence type="ECO:0000313" key="8">
    <source>
        <dbReference type="Proteomes" id="UP000515146"/>
    </source>
</evidence>
<feature type="compositionally biased region" description="Polar residues" evidence="6">
    <location>
        <begin position="704"/>
        <end position="717"/>
    </location>
</feature>
<dbReference type="PANTHER" id="PTHR11793:SF13">
    <property type="entry name" value="PROTEIN DAUGHTERLESS"/>
    <property type="match status" value="1"/>
</dbReference>
<comment type="subcellular location">
    <subcellularLocation>
        <location evidence="1">Nucleus</location>
    </subcellularLocation>
</comment>
<evidence type="ECO:0000256" key="2">
    <source>
        <dbReference type="ARBA" id="ARBA00023015"/>
    </source>
</evidence>
<feature type="compositionally biased region" description="Basic residues" evidence="6">
    <location>
        <begin position="61"/>
        <end position="70"/>
    </location>
</feature>
<feature type="compositionally biased region" description="Low complexity" evidence="6">
    <location>
        <begin position="116"/>
        <end position="133"/>
    </location>
</feature>
<dbReference type="GO" id="GO:0000785">
    <property type="term" value="C:chromatin"/>
    <property type="evidence" value="ECO:0007669"/>
    <property type="project" value="TreeGrafter"/>
</dbReference>
<proteinExistence type="predicted"/>
<keyword evidence="4" id="KW-0804">Transcription</keyword>
<evidence type="ECO:0000313" key="9">
    <source>
        <dbReference type="RefSeq" id="XP_027206143.1"/>
    </source>
</evidence>
<dbReference type="SMART" id="SM00353">
    <property type="entry name" value="HLH"/>
    <property type="match status" value="1"/>
</dbReference>
<dbReference type="OrthoDB" id="10034090at2759"/>
<dbReference type="RefSeq" id="XP_027206143.1">
    <property type="nucleotide sequence ID" value="XM_027350342.1"/>
</dbReference>
<feature type="region of interest" description="Disordered" evidence="6">
    <location>
        <begin position="288"/>
        <end position="334"/>
    </location>
</feature>
<dbReference type="CDD" id="cd18943">
    <property type="entry name" value="bHLH_E-protein_E47-like"/>
    <property type="match status" value="1"/>
</dbReference>
<evidence type="ECO:0000256" key="4">
    <source>
        <dbReference type="ARBA" id="ARBA00023163"/>
    </source>
</evidence>
<feature type="domain" description="BHLH" evidence="7">
    <location>
        <begin position="550"/>
        <end position="603"/>
    </location>
</feature>
<feature type="region of interest" description="Disordered" evidence="6">
    <location>
        <begin position="59"/>
        <end position="138"/>
    </location>
</feature>
<dbReference type="GO" id="GO:0005634">
    <property type="term" value="C:nucleus"/>
    <property type="evidence" value="ECO:0007669"/>
    <property type="project" value="UniProtKB-SubCell"/>
</dbReference>
<dbReference type="CTD" id="13130"/>
<feature type="compositionally biased region" description="Polar residues" evidence="6">
    <location>
        <begin position="675"/>
        <end position="695"/>
    </location>
</feature>
<feature type="compositionally biased region" description="Basic and acidic residues" evidence="6">
    <location>
        <begin position="541"/>
        <end position="556"/>
    </location>
</feature>
<organism evidence="8 9">
    <name type="scientific">Dermatophagoides pteronyssinus</name>
    <name type="common">European house dust mite</name>
    <dbReference type="NCBI Taxonomy" id="6956"/>
    <lineage>
        <taxon>Eukaryota</taxon>
        <taxon>Metazoa</taxon>
        <taxon>Ecdysozoa</taxon>
        <taxon>Arthropoda</taxon>
        <taxon>Chelicerata</taxon>
        <taxon>Arachnida</taxon>
        <taxon>Acari</taxon>
        <taxon>Acariformes</taxon>
        <taxon>Sarcoptiformes</taxon>
        <taxon>Astigmata</taxon>
        <taxon>Psoroptidia</taxon>
        <taxon>Analgoidea</taxon>
        <taxon>Pyroglyphidae</taxon>
        <taxon>Dermatophagoidinae</taxon>
        <taxon>Dermatophagoides</taxon>
    </lineage>
</organism>
<feature type="compositionally biased region" description="Low complexity" evidence="6">
    <location>
        <begin position="229"/>
        <end position="243"/>
    </location>
</feature>
<feature type="compositionally biased region" description="Low complexity" evidence="6">
    <location>
        <begin position="29"/>
        <end position="38"/>
    </location>
</feature>
<keyword evidence="5" id="KW-0539">Nucleus</keyword>
<dbReference type="GO" id="GO:0005667">
    <property type="term" value="C:transcription regulator complex"/>
    <property type="evidence" value="ECO:0007669"/>
    <property type="project" value="TreeGrafter"/>
</dbReference>
<evidence type="ECO:0000259" key="7">
    <source>
        <dbReference type="PROSITE" id="PS50888"/>
    </source>
</evidence>
<protein>
    <submittedName>
        <fullName evidence="9">Transcription factor 12-like isoform X4</fullName>
    </submittedName>
</protein>
<dbReference type="FunFam" id="4.10.280.10:FF:000001">
    <property type="entry name" value="Putative transcription factor 12"/>
    <property type="match status" value="1"/>
</dbReference>
<dbReference type="GO" id="GO:0000978">
    <property type="term" value="F:RNA polymerase II cis-regulatory region sequence-specific DNA binding"/>
    <property type="evidence" value="ECO:0007669"/>
    <property type="project" value="TreeGrafter"/>
</dbReference>
<feature type="region of interest" description="Disordered" evidence="6">
    <location>
        <begin position="228"/>
        <end position="249"/>
    </location>
</feature>
<dbReference type="Gene3D" id="4.10.280.10">
    <property type="entry name" value="Helix-loop-helix DNA-binding domain"/>
    <property type="match status" value="1"/>
</dbReference>
<keyword evidence="3" id="KW-0238">DNA-binding</keyword>
<keyword evidence="2" id="KW-0805">Transcription regulation</keyword>
<dbReference type="Pfam" id="PF00010">
    <property type="entry name" value="HLH"/>
    <property type="match status" value="1"/>
</dbReference>
<reference evidence="9" key="1">
    <citation type="submission" date="2025-08" db="UniProtKB">
        <authorList>
            <consortium name="RefSeq"/>
        </authorList>
    </citation>
    <scope>IDENTIFICATION</scope>
    <source>
        <strain evidence="9">Airmid</strain>
    </source>
</reference>
<feature type="region of interest" description="Disordered" evidence="6">
    <location>
        <begin position="1"/>
        <end position="43"/>
    </location>
</feature>
<feature type="region of interest" description="Disordered" evidence="6">
    <location>
        <begin position="675"/>
        <end position="717"/>
    </location>
</feature>
<dbReference type="SUPFAM" id="SSF47459">
    <property type="entry name" value="HLH, helix-loop-helix DNA-binding domain"/>
    <property type="match status" value="1"/>
</dbReference>
<dbReference type="PANTHER" id="PTHR11793">
    <property type="entry name" value="BASIC HELIX-LOOP-HELIX TRANSCRIPTION FACTOR"/>
    <property type="match status" value="1"/>
</dbReference>
<keyword evidence="8" id="KW-1185">Reference proteome</keyword>
<feature type="compositionally biased region" description="Low complexity" evidence="6">
    <location>
        <begin position="293"/>
        <end position="330"/>
    </location>
</feature>
<dbReference type="InterPro" id="IPR011598">
    <property type="entry name" value="bHLH_dom"/>
</dbReference>
<evidence type="ECO:0000256" key="6">
    <source>
        <dbReference type="SAM" id="MobiDB-lite"/>
    </source>
</evidence>
<accession>A0A6P6YKS0</accession>
<name>A0A6P6YKS0_DERPT</name>
<dbReference type="InterPro" id="IPR036638">
    <property type="entry name" value="HLH_DNA-bd_sf"/>
</dbReference>
<dbReference type="PROSITE" id="PS50888">
    <property type="entry name" value="BHLH"/>
    <property type="match status" value="1"/>
</dbReference>
<evidence type="ECO:0000256" key="1">
    <source>
        <dbReference type="ARBA" id="ARBA00004123"/>
    </source>
</evidence>
<feature type="region of interest" description="Disordered" evidence="6">
    <location>
        <begin position="496"/>
        <end position="556"/>
    </location>
</feature>
<sequence>MMYNNIIDKSQADMPSYTMPSTYGGSNGGQSNQSQQQQQPPPTMSNIVVVDNVHLAAMSHHNPHHHPHHHHQDELNSAGIITPPTYHQLNNPESQPPPPSSSSSQQSTHYPPPLTPTNGTNTGTTNNSSATAPDSSQYYSPYCDSRGTLFSESSASNYYQLDTTNDWNQATAQQYGGQHIVGASQPPQQPPPLPSSQQSYGINIHGQHPQAMDQVLLPSSNTSIYDTVASSANNNNNNSLSSLPPMSTFATNRSSEMMTTGAGYSATTTISSIQSPIQTIDIKPDITSLYPMTNNNDQQSTNQQQWSTQLATTTQPPTTRRSPPTPLQQQSFQSTDIKSNTNEINHLHTMQTVTNTNDLHHHHHQYDDPTNTTTIHLMNDVNIPGEHHHTRGVNVGERLDDAIDILRNHAEGQQLLLAAPSSSNSFLSPPNNTDLTTLEGHVQSPNGLIANMRTIVPQSTSATSSTLPQQQQPVVVTSPLLHNAVAAGTIVTNTAAPTSTSQNVKNKNPRSSSPGASSKPKRSRGRKMLPFVSSADEDEPPEMKHERERERRQANNARERIRVRDINEAFKELGRMVVMHLKCDKAQTKLNILHQAVDVITNLEHQVRERNLNPKTACLKRREEEKSEETVHAKYMSGAQGPPQMPNTLSPSMMTGIGGPGSNNPVANVMQQHITPQQSSNQTNVSSAGPSTVSPHSHHLMNTGAASMSIVTSSNML</sequence>
<gene>
    <name evidence="9" type="primary">LOC113799664</name>
</gene>
<evidence type="ECO:0000256" key="5">
    <source>
        <dbReference type="ARBA" id="ARBA00023242"/>
    </source>
</evidence>
<evidence type="ECO:0000256" key="3">
    <source>
        <dbReference type="ARBA" id="ARBA00023125"/>
    </source>
</evidence>
<feature type="compositionally biased region" description="Polar residues" evidence="6">
    <location>
        <begin position="496"/>
        <end position="516"/>
    </location>
</feature>
<dbReference type="AlphaFoldDB" id="A0A6P6YKS0"/>
<dbReference type="GO" id="GO:0000981">
    <property type="term" value="F:DNA-binding transcription factor activity, RNA polymerase II-specific"/>
    <property type="evidence" value="ECO:0007669"/>
    <property type="project" value="TreeGrafter"/>
</dbReference>
<dbReference type="GO" id="GO:0046983">
    <property type="term" value="F:protein dimerization activity"/>
    <property type="evidence" value="ECO:0007669"/>
    <property type="project" value="InterPro"/>
</dbReference>
<dbReference type="InterPro" id="IPR051098">
    <property type="entry name" value="NeuroDiff_E-box_TFs"/>
</dbReference>